<keyword evidence="1" id="KW-1185">Reference proteome</keyword>
<dbReference type="GeneID" id="105422467"/>
<protein>
    <submittedName>
        <fullName evidence="2">Uncharacterized protein LOC105422467</fullName>
    </submittedName>
</protein>
<gene>
    <name evidence="2" type="primary">LOC105422467</name>
</gene>
<sequence length="113" mass="13068">MADIVCHRCNKIIDDKYGIGASIRCDDTCGKLIHYNCTQDEDFHFSNIFDGSKQFYCVNCTNLKAVVPLLLLLWLKKNVRMESQSQLQNRMTLRNLLDNLILFEVSLVDTNIH</sequence>
<dbReference type="RefSeq" id="XP_011630135.1">
    <property type="nucleotide sequence ID" value="XM_011631833.1"/>
</dbReference>
<proteinExistence type="predicted"/>
<dbReference type="Proteomes" id="UP000504615">
    <property type="component" value="Unplaced"/>
</dbReference>
<evidence type="ECO:0000313" key="1">
    <source>
        <dbReference type="Proteomes" id="UP000504615"/>
    </source>
</evidence>
<dbReference type="SUPFAM" id="SSF57903">
    <property type="entry name" value="FYVE/PHD zinc finger"/>
    <property type="match status" value="1"/>
</dbReference>
<dbReference type="Gene3D" id="3.30.40.10">
    <property type="entry name" value="Zinc/RING finger domain, C3HC4 (zinc finger)"/>
    <property type="match status" value="1"/>
</dbReference>
<dbReference type="KEGG" id="pbar:105422467"/>
<evidence type="ECO:0000313" key="2">
    <source>
        <dbReference type="RefSeq" id="XP_011630135.1"/>
    </source>
</evidence>
<dbReference type="InterPro" id="IPR013083">
    <property type="entry name" value="Znf_RING/FYVE/PHD"/>
</dbReference>
<organism evidence="1 2">
    <name type="scientific">Pogonomyrmex barbatus</name>
    <name type="common">red harvester ant</name>
    <dbReference type="NCBI Taxonomy" id="144034"/>
    <lineage>
        <taxon>Eukaryota</taxon>
        <taxon>Metazoa</taxon>
        <taxon>Ecdysozoa</taxon>
        <taxon>Arthropoda</taxon>
        <taxon>Hexapoda</taxon>
        <taxon>Insecta</taxon>
        <taxon>Pterygota</taxon>
        <taxon>Neoptera</taxon>
        <taxon>Endopterygota</taxon>
        <taxon>Hymenoptera</taxon>
        <taxon>Apocrita</taxon>
        <taxon>Aculeata</taxon>
        <taxon>Formicoidea</taxon>
        <taxon>Formicidae</taxon>
        <taxon>Myrmicinae</taxon>
        <taxon>Pogonomyrmex</taxon>
    </lineage>
</organism>
<dbReference type="InterPro" id="IPR011011">
    <property type="entry name" value="Znf_FYVE_PHD"/>
</dbReference>
<name>A0A6I9VTV0_9HYME</name>
<dbReference type="AlphaFoldDB" id="A0A6I9VTV0"/>
<reference evidence="2" key="1">
    <citation type="submission" date="2025-08" db="UniProtKB">
        <authorList>
            <consortium name="RefSeq"/>
        </authorList>
    </citation>
    <scope>IDENTIFICATION</scope>
</reference>
<accession>A0A6I9VTV0</accession>